<dbReference type="InterPro" id="IPR007955">
    <property type="entry name" value="Bystin"/>
</dbReference>
<feature type="region of interest" description="Disordered" evidence="2">
    <location>
        <begin position="1"/>
        <end position="58"/>
    </location>
</feature>
<dbReference type="Proteomes" id="UP000054549">
    <property type="component" value="Unassembled WGS sequence"/>
</dbReference>
<name>A0A0C2XGX1_AMAMK</name>
<dbReference type="GO" id="GO:0030688">
    <property type="term" value="C:preribosome, small subunit precursor"/>
    <property type="evidence" value="ECO:0007669"/>
    <property type="project" value="TreeGrafter"/>
</dbReference>
<dbReference type="GO" id="GO:0006364">
    <property type="term" value="P:rRNA processing"/>
    <property type="evidence" value="ECO:0007669"/>
    <property type="project" value="TreeGrafter"/>
</dbReference>
<accession>A0A0C2XGX1</accession>
<feature type="compositionally biased region" description="Acidic residues" evidence="2">
    <location>
        <begin position="73"/>
        <end position="84"/>
    </location>
</feature>
<evidence type="ECO:0008006" key="5">
    <source>
        <dbReference type="Google" id="ProtNLM"/>
    </source>
</evidence>
<keyword evidence="4" id="KW-1185">Reference proteome</keyword>
<evidence type="ECO:0000313" key="3">
    <source>
        <dbReference type="EMBL" id="KIL68193.1"/>
    </source>
</evidence>
<dbReference type="HOGENOM" id="CLU_029727_0_1_1"/>
<reference evidence="3 4" key="1">
    <citation type="submission" date="2014-04" db="EMBL/GenBank/DDBJ databases">
        <title>Evolutionary Origins and Diversification of the Mycorrhizal Mutualists.</title>
        <authorList>
            <consortium name="DOE Joint Genome Institute"/>
            <consortium name="Mycorrhizal Genomics Consortium"/>
            <person name="Kohler A."/>
            <person name="Kuo A."/>
            <person name="Nagy L.G."/>
            <person name="Floudas D."/>
            <person name="Copeland A."/>
            <person name="Barry K.W."/>
            <person name="Cichocki N."/>
            <person name="Veneault-Fourrey C."/>
            <person name="LaButti K."/>
            <person name="Lindquist E.A."/>
            <person name="Lipzen A."/>
            <person name="Lundell T."/>
            <person name="Morin E."/>
            <person name="Murat C."/>
            <person name="Riley R."/>
            <person name="Ohm R."/>
            <person name="Sun H."/>
            <person name="Tunlid A."/>
            <person name="Henrissat B."/>
            <person name="Grigoriev I.V."/>
            <person name="Hibbett D.S."/>
            <person name="Martin F."/>
        </authorList>
    </citation>
    <scope>NUCLEOTIDE SEQUENCE [LARGE SCALE GENOMIC DNA]</scope>
    <source>
        <strain evidence="3 4">Koide BX008</strain>
    </source>
</reference>
<dbReference type="FunCoup" id="A0A0C2XGX1">
    <property type="interactions" value="271"/>
</dbReference>
<evidence type="ECO:0000256" key="1">
    <source>
        <dbReference type="ARBA" id="ARBA00007114"/>
    </source>
</evidence>
<feature type="compositionally biased region" description="Acidic residues" evidence="2">
    <location>
        <begin position="99"/>
        <end position="111"/>
    </location>
</feature>
<dbReference type="PANTHER" id="PTHR12821:SF0">
    <property type="entry name" value="BYSTIN"/>
    <property type="match status" value="1"/>
</dbReference>
<comment type="similarity">
    <text evidence="1">Belongs to the bystin family.</text>
</comment>
<organism evidence="3 4">
    <name type="scientific">Amanita muscaria (strain Koide BX008)</name>
    <dbReference type="NCBI Taxonomy" id="946122"/>
    <lineage>
        <taxon>Eukaryota</taxon>
        <taxon>Fungi</taxon>
        <taxon>Dikarya</taxon>
        <taxon>Basidiomycota</taxon>
        <taxon>Agaricomycotina</taxon>
        <taxon>Agaricomycetes</taxon>
        <taxon>Agaricomycetidae</taxon>
        <taxon>Agaricales</taxon>
        <taxon>Pluteineae</taxon>
        <taxon>Amanitaceae</taxon>
        <taxon>Amanita</taxon>
    </lineage>
</organism>
<feature type="compositionally biased region" description="Basic and acidic residues" evidence="2">
    <location>
        <begin position="26"/>
        <end position="36"/>
    </location>
</feature>
<dbReference type="OrthoDB" id="2192561at2759"/>
<dbReference type="EMBL" id="KN818229">
    <property type="protein sequence ID" value="KIL68193.1"/>
    <property type="molecule type" value="Genomic_DNA"/>
</dbReference>
<dbReference type="InParanoid" id="A0A0C2XGX1"/>
<dbReference type="STRING" id="946122.A0A0C2XGX1"/>
<evidence type="ECO:0000256" key="2">
    <source>
        <dbReference type="SAM" id="MobiDB-lite"/>
    </source>
</evidence>
<feature type="region of interest" description="Disordered" evidence="2">
    <location>
        <begin position="72"/>
        <end position="111"/>
    </location>
</feature>
<dbReference type="GO" id="GO:0030515">
    <property type="term" value="F:snoRNA binding"/>
    <property type="evidence" value="ECO:0007669"/>
    <property type="project" value="TreeGrafter"/>
</dbReference>
<proteinExistence type="inferred from homology"/>
<dbReference type="AlphaFoldDB" id="A0A0C2XGX1"/>
<protein>
    <recommendedName>
        <fullName evidence="5">Cell adhesion protein byn-1</fullName>
    </recommendedName>
</protein>
<dbReference type="PANTHER" id="PTHR12821">
    <property type="entry name" value="BYSTIN"/>
    <property type="match status" value="1"/>
</dbReference>
<gene>
    <name evidence="3" type="ORF">M378DRAFT_185232</name>
</gene>
<dbReference type="Pfam" id="PF05291">
    <property type="entry name" value="Bystin"/>
    <property type="match status" value="1"/>
</dbReference>
<sequence>MPRTTKGAQKSRHDPLLVQLGEDELEAKYGRLSEPGKRKKSRKTDDDEEEKSEVVLDPKTSKRIFDLAKVQQDELELPDDDEDSPQSLQKFSRPRLQIEDDDDDEDLSVGEEPGDVEAEFQIDSGDMKTLDALLPPNAGERRTLADIIFSKLASSDTTNAAVIRSVEQDEENPDPALGLDPRVVESYRTVGQLLRTYRSGPLPKIFKIIPSLPAWARILALTSPENWSPHACRAATRIFISTMKPPQAQLFLKVVLLDAIRTDINENKKLNVHYYEGLKRALYKPGAFFKGVIFPMLDQGCTLKEAAIVASVLSKTKIPVLHSSAALLRIAEMDYSGSNSLFIRVLIDKKYELPYKVVDALVFHFIRLSNTYKARSRADSEKLPVLWHQSLLTFTQRYASDLTPDQKDALLDVVRANPHPQISPEIRRELVNSVERGAPRPDADQDIVMS</sequence>
<dbReference type="GO" id="GO:0005737">
    <property type="term" value="C:cytoplasm"/>
    <property type="evidence" value="ECO:0007669"/>
    <property type="project" value="TreeGrafter"/>
</dbReference>
<evidence type="ECO:0000313" key="4">
    <source>
        <dbReference type="Proteomes" id="UP000054549"/>
    </source>
</evidence>
<dbReference type="GO" id="GO:0005730">
    <property type="term" value="C:nucleolus"/>
    <property type="evidence" value="ECO:0007669"/>
    <property type="project" value="TreeGrafter"/>
</dbReference>